<reference evidence="1 2" key="1">
    <citation type="submission" date="2023-06" db="EMBL/GenBank/DDBJ databases">
        <title>Identification and characterization of horizontal gene transfer across gut microbiota members of farm animals based on homology search.</title>
        <authorList>
            <person name="Schwarzerova J."/>
            <person name="Nykrynova M."/>
            <person name="Jureckova K."/>
            <person name="Cejkova D."/>
            <person name="Rychlik I."/>
        </authorList>
    </citation>
    <scope>NUCLEOTIDE SEQUENCE [LARGE SCALE GENOMIC DNA]</scope>
    <source>
        <strain evidence="1 2">105_WCHN</strain>
    </source>
</reference>
<name>A0ABT7VPN0_9LACO</name>
<organism evidence="1 2">
    <name type="scientific">Limosilactobacillus panis</name>
    <dbReference type="NCBI Taxonomy" id="47493"/>
    <lineage>
        <taxon>Bacteria</taxon>
        <taxon>Bacillati</taxon>
        <taxon>Bacillota</taxon>
        <taxon>Bacilli</taxon>
        <taxon>Lactobacillales</taxon>
        <taxon>Lactobacillaceae</taxon>
        <taxon>Limosilactobacillus</taxon>
    </lineage>
</organism>
<reference evidence="2" key="2">
    <citation type="submission" date="2023-06" db="EMBL/GenBank/DDBJ databases">
        <title>Identification and characterization of horizontal gene transfer across gut microbiota members of farm animals based on homology search.</title>
        <authorList>
            <person name="Zeman M."/>
            <person name="Kubasova T."/>
            <person name="Jahodarova E."/>
            <person name="Nykrynova M."/>
            <person name="Rychlik I."/>
        </authorList>
    </citation>
    <scope>NUCLEOTIDE SEQUENCE [LARGE SCALE GENOMIC DNA]</scope>
    <source>
        <strain evidence="2">105_WCHN</strain>
    </source>
</reference>
<protein>
    <recommendedName>
        <fullName evidence="3">Transposase</fullName>
    </recommendedName>
</protein>
<evidence type="ECO:0000313" key="2">
    <source>
        <dbReference type="Proteomes" id="UP001529423"/>
    </source>
</evidence>
<gene>
    <name evidence="1" type="ORF">QUW46_08250</name>
</gene>
<dbReference type="RefSeq" id="WP_289561161.1">
    <property type="nucleotide sequence ID" value="NZ_JAUDEO010000059.1"/>
</dbReference>
<dbReference type="EMBL" id="JAUDEO010000059">
    <property type="protein sequence ID" value="MDM8334556.1"/>
    <property type="molecule type" value="Genomic_DNA"/>
</dbReference>
<accession>A0ABT7VPN0</accession>
<keyword evidence="2" id="KW-1185">Reference proteome</keyword>
<sequence>MQVITLTAPDGHRERWDIKTTYLALKFWYGYLSDPDRVSCNQLAKDIRPFVGDDVHQVHVFLIYVQSIKLGLFRELSQLTRNQDSNVARLYFIMKSLTGNYPVKMHKDGERGQVLNDIQEVTGGSQKKLDQLIELLGLFVDGQLSYDSLGMSDNEQVTECN</sequence>
<dbReference type="Proteomes" id="UP001529423">
    <property type="component" value="Unassembled WGS sequence"/>
</dbReference>
<reference evidence="1 2" key="3">
    <citation type="submission" date="2023-06" db="EMBL/GenBank/DDBJ databases">
        <authorList>
            <person name="Zeman M."/>
            <person name="Kubasova T."/>
            <person name="Jahodarova E."/>
            <person name="Nykrynova M."/>
            <person name="Rychlik I."/>
        </authorList>
    </citation>
    <scope>NUCLEOTIDE SEQUENCE [LARGE SCALE GENOMIC DNA]</scope>
    <source>
        <strain evidence="1 2">105_WCHN</strain>
    </source>
</reference>
<proteinExistence type="predicted"/>
<evidence type="ECO:0000313" key="1">
    <source>
        <dbReference type="EMBL" id="MDM8334556.1"/>
    </source>
</evidence>
<evidence type="ECO:0008006" key="3">
    <source>
        <dbReference type="Google" id="ProtNLM"/>
    </source>
</evidence>
<comment type="caution">
    <text evidence="1">The sequence shown here is derived from an EMBL/GenBank/DDBJ whole genome shotgun (WGS) entry which is preliminary data.</text>
</comment>